<dbReference type="EMBL" id="CYRY02007995">
    <property type="protein sequence ID" value="VCW76866.1"/>
    <property type="molecule type" value="Genomic_DNA"/>
</dbReference>
<dbReference type="AlphaFoldDB" id="A0A9X9PXZ2"/>
<proteinExistence type="predicted"/>
<reference evidence="1 2" key="1">
    <citation type="submission" date="2018-10" db="EMBL/GenBank/DDBJ databases">
        <authorList>
            <person name="Ekblom R."/>
            <person name="Jareborg N."/>
        </authorList>
    </citation>
    <scope>NUCLEOTIDE SEQUENCE [LARGE SCALE GENOMIC DNA]</scope>
    <source>
        <tissue evidence="1">Muscle</tissue>
    </source>
</reference>
<name>A0A9X9PXZ2_GULGU</name>
<comment type="caution">
    <text evidence="1">The sequence shown here is derived from an EMBL/GenBank/DDBJ whole genome shotgun (WGS) entry which is preliminary data.</text>
</comment>
<dbReference type="Proteomes" id="UP000269945">
    <property type="component" value="Unassembled WGS sequence"/>
</dbReference>
<evidence type="ECO:0000313" key="2">
    <source>
        <dbReference type="Proteomes" id="UP000269945"/>
    </source>
</evidence>
<protein>
    <submittedName>
        <fullName evidence="1">Uncharacterized protein</fullName>
    </submittedName>
</protein>
<accession>A0A9X9PXZ2</accession>
<keyword evidence="2" id="KW-1185">Reference proteome</keyword>
<evidence type="ECO:0000313" key="1">
    <source>
        <dbReference type="EMBL" id="VCW76866.1"/>
    </source>
</evidence>
<gene>
    <name evidence="1" type="ORF">BN2614_LOCUS1</name>
</gene>
<organism evidence="1 2">
    <name type="scientific">Gulo gulo</name>
    <name type="common">Wolverine</name>
    <name type="synonym">Gluton</name>
    <dbReference type="NCBI Taxonomy" id="48420"/>
    <lineage>
        <taxon>Eukaryota</taxon>
        <taxon>Metazoa</taxon>
        <taxon>Chordata</taxon>
        <taxon>Craniata</taxon>
        <taxon>Vertebrata</taxon>
        <taxon>Euteleostomi</taxon>
        <taxon>Mammalia</taxon>
        <taxon>Eutheria</taxon>
        <taxon>Laurasiatheria</taxon>
        <taxon>Carnivora</taxon>
        <taxon>Caniformia</taxon>
        <taxon>Musteloidea</taxon>
        <taxon>Mustelidae</taxon>
        <taxon>Guloninae</taxon>
        <taxon>Gulo</taxon>
    </lineage>
</organism>
<sequence>MGKNVPSLVPKGASQGTSPMAWTPLLLRFLAHCTGPVATYMLTQPPSVSVNLGQHHLWGR</sequence>